<evidence type="ECO:0000313" key="2">
    <source>
        <dbReference type="EMBL" id="TGL25965.1"/>
    </source>
</evidence>
<comment type="caution">
    <text evidence="2">The sequence shown here is derived from an EMBL/GenBank/DDBJ whole genome shotgun (WGS) entry which is preliminary data.</text>
</comment>
<dbReference type="Pfam" id="PF13180">
    <property type="entry name" value="PDZ_2"/>
    <property type="match status" value="1"/>
</dbReference>
<dbReference type="EMBL" id="RQFU01000001">
    <property type="protein sequence ID" value="TGL25965.1"/>
    <property type="molecule type" value="Genomic_DNA"/>
</dbReference>
<feature type="domain" description="PDZ" evidence="1">
    <location>
        <begin position="232"/>
        <end position="286"/>
    </location>
</feature>
<dbReference type="SUPFAM" id="SSF50156">
    <property type="entry name" value="PDZ domain-like"/>
    <property type="match status" value="1"/>
</dbReference>
<dbReference type="SMART" id="SM00228">
    <property type="entry name" value="PDZ"/>
    <property type="match status" value="1"/>
</dbReference>
<name>A0ABY2M9L3_9LEPT</name>
<reference evidence="3" key="1">
    <citation type="journal article" date="2019" name="PLoS Negl. Trop. Dis.">
        <title>Revisiting the worldwide diversity of Leptospira species in the environment.</title>
        <authorList>
            <person name="Vincent A.T."/>
            <person name="Schiettekatte O."/>
            <person name="Bourhy P."/>
            <person name="Veyrier F.J."/>
            <person name="Picardeau M."/>
        </authorList>
    </citation>
    <scope>NUCLEOTIDE SEQUENCE [LARGE SCALE GENOMIC DNA]</scope>
    <source>
        <strain evidence="3">201800272</strain>
    </source>
</reference>
<accession>A0ABY2M9L3</accession>
<gene>
    <name evidence="2" type="ORF">EHQ46_00345</name>
</gene>
<evidence type="ECO:0000259" key="1">
    <source>
        <dbReference type="PROSITE" id="PS50106"/>
    </source>
</evidence>
<sequence length="321" mass="36264">MNSKKIFILIFATVIFTVKSQPNNSDSMYTHTIFLEYNNGKIQTIEALIISPNGHLVVNDFLIKEYKKIYSLDKDSNETQNIKYIANDTTTGIAILKTEKNSTNYYDLSEPITNKNPNNLYVKIPNKGTIIAKFIPTDCIKFKKSDVFTSSFLSEKTFKKCGEIRNEFTDNYGNSYKFINENNNFISDIQNGIVRNNKNLPLGIVQAAFLSHSSIIVSYISLFDISDVTEKNIKTGKMRRPRLNIGLSNKNNVPTVEMVKPNSPAFKAGLLPGDHIVSINQFPLDNPEDLPIILENFQPGNYITISIERNGTTIKIDVVLE</sequence>
<dbReference type="Gene3D" id="2.30.42.10">
    <property type="match status" value="1"/>
</dbReference>
<keyword evidence="3" id="KW-1185">Reference proteome</keyword>
<dbReference type="InterPro" id="IPR001478">
    <property type="entry name" value="PDZ"/>
</dbReference>
<proteinExistence type="predicted"/>
<organism evidence="2 3">
    <name type="scientific">Leptospira yanagawae</name>
    <dbReference type="NCBI Taxonomy" id="293069"/>
    <lineage>
        <taxon>Bacteria</taxon>
        <taxon>Pseudomonadati</taxon>
        <taxon>Spirochaetota</taxon>
        <taxon>Spirochaetia</taxon>
        <taxon>Leptospirales</taxon>
        <taxon>Leptospiraceae</taxon>
        <taxon>Leptospira</taxon>
    </lineage>
</organism>
<protein>
    <submittedName>
        <fullName evidence="2">PDZ domain-containing protein</fullName>
    </submittedName>
</protein>
<dbReference type="RefSeq" id="WP_135632591.1">
    <property type="nucleotide sequence ID" value="NZ_RQFU01000001.1"/>
</dbReference>
<dbReference type="PROSITE" id="PS50106">
    <property type="entry name" value="PDZ"/>
    <property type="match status" value="1"/>
</dbReference>
<dbReference type="Proteomes" id="UP000298200">
    <property type="component" value="Unassembled WGS sequence"/>
</dbReference>
<dbReference type="InterPro" id="IPR036034">
    <property type="entry name" value="PDZ_sf"/>
</dbReference>
<evidence type="ECO:0000313" key="3">
    <source>
        <dbReference type="Proteomes" id="UP000298200"/>
    </source>
</evidence>